<dbReference type="EMBL" id="SMKY01000001">
    <property type="protein sequence ID" value="TDD92902.1"/>
    <property type="molecule type" value="Genomic_DNA"/>
</dbReference>
<gene>
    <name evidence="3" type="ORF">E1293_00015</name>
</gene>
<dbReference type="SUPFAM" id="SSF48452">
    <property type="entry name" value="TPR-like"/>
    <property type="match status" value="2"/>
</dbReference>
<dbReference type="InterPro" id="IPR019734">
    <property type="entry name" value="TPR_rpt"/>
</dbReference>
<keyword evidence="2" id="KW-0812">Transmembrane</keyword>
<dbReference type="RefSeq" id="WP_132192396.1">
    <property type="nucleotide sequence ID" value="NZ_SMKY01000001.1"/>
</dbReference>
<keyword evidence="2" id="KW-0472">Membrane</keyword>
<sequence>MQSTPILKRISFLLLPATALAVASIVVVGVLRGPEPTGSEPAGREPARPAAAKPSDAIARYQRTLRDAPADHATWAALGAAYVQQARITGDPAFYPKAEGALRRSLRLAATGNHPAMIGMATLANARHEFTDAVRWGERAERIDPSSPQLYGALNDAYTQLGDYRAATAAVARMNDLGPGVAAYTRASYELEMHGDNAGARRVLRQALEDAYTPSDIAYCRYHLGELALHAGHLDEAARQYRAARTADPAYVPALQGLAKTQALHGDLTAAIKSYGDVVSRVPQPQYLAEYIELLRAAGRTGAAAAQQRLLLAERKLMTDNGVVDDLGASEYAADTGDAAGALRHARAEWARRRSVLVADALAWALHLNGHDRQALRHAEQATRLGWRNAQFYRHRADIHTALGDRAAARRDRATAHRINPHLDPRLPAIGRAS</sequence>
<keyword evidence="4" id="KW-1185">Reference proteome</keyword>
<dbReference type="PANTHER" id="PTHR12558">
    <property type="entry name" value="CELL DIVISION CYCLE 16,23,27"/>
    <property type="match status" value="1"/>
</dbReference>
<dbReference type="SMART" id="SM00028">
    <property type="entry name" value="TPR"/>
    <property type="match status" value="4"/>
</dbReference>
<dbReference type="Proteomes" id="UP000295578">
    <property type="component" value="Unassembled WGS sequence"/>
</dbReference>
<dbReference type="AlphaFoldDB" id="A0A4R5C7H3"/>
<dbReference type="OrthoDB" id="5477158at2"/>
<keyword evidence="2" id="KW-1133">Transmembrane helix</keyword>
<evidence type="ECO:0000313" key="4">
    <source>
        <dbReference type="Proteomes" id="UP000295578"/>
    </source>
</evidence>
<organism evidence="3 4">
    <name type="scientific">Actinomadura darangshiensis</name>
    <dbReference type="NCBI Taxonomy" id="705336"/>
    <lineage>
        <taxon>Bacteria</taxon>
        <taxon>Bacillati</taxon>
        <taxon>Actinomycetota</taxon>
        <taxon>Actinomycetes</taxon>
        <taxon>Streptosporangiales</taxon>
        <taxon>Thermomonosporaceae</taxon>
        <taxon>Actinomadura</taxon>
    </lineage>
</organism>
<feature type="transmembrane region" description="Helical" evidence="2">
    <location>
        <begin position="12"/>
        <end position="31"/>
    </location>
</feature>
<dbReference type="InterPro" id="IPR011990">
    <property type="entry name" value="TPR-like_helical_dom_sf"/>
</dbReference>
<evidence type="ECO:0000256" key="1">
    <source>
        <dbReference type="SAM" id="MobiDB-lite"/>
    </source>
</evidence>
<accession>A0A4R5C7H3</accession>
<feature type="region of interest" description="Disordered" evidence="1">
    <location>
        <begin position="35"/>
        <end position="54"/>
    </location>
</feature>
<reference evidence="3 4" key="1">
    <citation type="submission" date="2019-03" db="EMBL/GenBank/DDBJ databases">
        <title>Draft genome sequences of novel Actinobacteria.</title>
        <authorList>
            <person name="Sahin N."/>
            <person name="Ay H."/>
            <person name="Saygin H."/>
        </authorList>
    </citation>
    <scope>NUCLEOTIDE SEQUENCE [LARGE SCALE GENOMIC DNA]</scope>
    <source>
        <strain evidence="3 4">DSM 45941</strain>
    </source>
</reference>
<protein>
    <submittedName>
        <fullName evidence="3">Tetratricopeptide repeat protein</fullName>
    </submittedName>
</protein>
<evidence type="ECO:0000256" key="2">
    <source>
        <dbReference type="SAM" id="Phobius"/>
    </source>
</evidence>
<feature type="compositionally biased region" description="Basic and acidic residues" evidence="1">
    <location>
        <begin position="412"/>
        <end position="425"/>
    </location>
</feature>
<proteinExistence type="predicted"/>
<dbReference type="PANTHER" id="PTHR12558:SF33">
    <property type="entry name" value="BLL7664 PROTEIN"/>
    <property type="match status" value="1"/>
</dbReference>
<comment type="caution">
    <text evidence="3">The sequence shown here is derived from an EMBL/GenBank/DDBJ whole genome shotgun (WGS) entry which is preliminary data.</text>
</comment>
<feature type="region of interest" description="Disordered" evidence="1">
    <location>
        <begin position="412"/>
        <end position="434"/>
    </location>
</feature>
<dbReference type="Gene3D" id="1.25.40.10">
    <property type="entry name" value="Tetratricopeptide repeat domain"/>
    <property type="match status" value="3"/>
</dbReference>
<evidence type="ECO:0000313" key="3">
    <source>
        <dbReference type="EMBL" id="TDD92902.1"/>
    </source>
</evidence>
<name>A0A4R5C7H3_9ACTN</name>